<keyword evidence="2" id="KW-0560">Oxidoreductase</keyword>
<comment type="caution">
    <text evidence="5">The sequence shown here is derived from an EMBL/GenBank/DDBJ whole genome shotgun (WGS) entry which is preliminary data.</text>
</comment>
<dbReference type="EMBL" id="VXRG01000026">
    <property type="protein sequence ID" value="MXY92279.1"/>
    <property type="molecule type" value="Genomic_DNA"/>
</dbReference>
<evidence type="ECO:0000256" key="2">
    <source>
        <dbReference type="ARBA" id="ARBA00023002"/>
    </source>
</evidence>
<dbReference type="Pfam" id="PF01408">
    <property type="entry name" value="GFO_IDH_MocA"/>
    <property type="match status" value="1"/>
</dbReference>
<evidence type="ECO:0000256" key="1">
    <source>
        <dbReference type="ARBA" id="ARBA00010928"/>
    </source>
</evidence>
<accession>A0A6B0YQN9</accession>
<evidence type="ECO:0000259" key="3">
    <source>
        <dbReference type="Pfam" id="PF01408"/>
    </source>
</evidence>
<sequence length="421" mass="45446">MDKIPLAIVGCGGMGHRHLYGLAELHNAGLSPFELVGACDPVRANAESLANDAEERLGSRPQVVESLEELEALGVAAVDITTTPRYHHTVAEEALERGWHAMVEKPVGLTVRAGNRIRQAAERTGRIVSVAENYRRDPMNRLGKALLDAGVIGSPRLMIHNTMGGGSHMTISVWRHQKNESGVLLDVGVHFADILEYYLGPVSTVYAQSRLHEPVRYNPAAGPAGQSSSNPAGVYGKWQRQMPAQFEATAEDASYGTLLFESGAVCQFIEDHAAHGQGVWTRQIHGSAGSLELPSDRSGQLITMHKDGEAVSDASLLDLVPDFHLEPITAALFGGDRLWGYDFPFPETDRKLIATEYGELGLAIEDGGSIEVDAAQGTRSVALSYAMLESSEAGRALTMEEVLAEKVDAYQLEIDEELGLV</sequence>
<protein>
    <submittedName>
        <fullName evidence="5">Gfo/Idh/MocA family oxidoreductase</fullName>
    </submittedName>
</protein>
<gene>
    <name evidence="5" type="ORF">F4Y42_02400</name>
</gene>
<dbReference type="Gene3D" id="3.40.50.720">
    <property type="entry name" value="NAD(P)-binding Rossmann-like Domain"/>
    <property type="match status" value="1"/>
</dbReference>
<dbReference type="GO" id="GO:0000166">
    <property type="term" value="F:nucleotide binding"/>
    <property type="evidence" value="ECO:0007669"/>
    <property type="project" value="InterPro"/>
</dbReference>
<dbReference type="SUPFAM" id="SSF51735">
    <property type="entry name" value="NAD(P)-binding Rossmann-fold domains"/>
    <property type="match status" value="1"/>
</dbReference>
<evidence type="ECO:0000313" key="5">
    <source>
        <dbReference type="EMBL" id="MXY92279.1"/>
    </source>
</evidence>
<dbReference type="AlphaFoldDB" id="A0A6B0YQN9"/>
<dbReference type="InterPro" id="IPR036291">
    <property type="entry name" value="NAD(P)-bd_dom_sf"/>
</dbReference>
<evidence type="ECO:0000259" key="4">
    <source>
        <dbReference type="Pfam" id="PF02894"/>
    </source>
</evidence>
<dbReference type="Pfam" id="PF02894">
    <property type="entry name" value="GFO_IDH_MocA_C"/>
    <property type="match status" value="1"/>
</dbReference>
<proteinExistence type="inferred from homology"/>
<dbReference type="InterPro" id="IPR004104">
    <property type="entry name" value="Gfo/Idh/MocA-like_OxRdtase_C"/>
</dbReference>
<dbReference type="PANTHER" id="PTHR43818:SF11">
    <property type="entry name" value="BCDNA.GH03377"/>
    <property type="match status" value="1"/>
</dbReference>
<reference evidence="5" key="1">
    <citation type="submission" date="2019-09" db="EMBL/GenBank/DDBJ databases">
        <title>Characterisation of the sponge microbiome using genome-centric metagenomics.</title>
        <authorList>
            <person name="Engelberts J.P."/>
            <person name="Robbins S.J."/>
            <person name="De Goeij J.M."/>
            <person name="Aranda M."/>
            <person name="Bell S.C."/>
            <person name="Webster N.S."/>
        </authorList>
    </citation>
    <scope>NUCLEOTIDE SEQUENCE</scope>
    <source>
        <strain evidence="5">SB0664_bin_27</strain>
    </source>
</reference>
<dbReference type="InterPro" id="IPR050463">
    <property type="entry name" value="Gfo/Idh/MocA_oxidrdct_glycsds"/>
</dbReference>
<name>A0A6B0YQN9_9CHLR</name>
<dbReference type="PANTHER" id="PTHR43818">
    <property type="entry name" value="BCDNA.GH03377"/>
    <property type="match status" value="1"/>
</dbReference>
<feature type="domain" description="Gfo/Idh/MocA-like oxidoreductase C-terminal" evidence="4">
    <location>
        <begin position="144"/>
        <end position="397"/>
    </location>
</feature>
<dbReference type="SUPFAM" id="SSF55347">
    <property type="entry name" value="Glyceraldehyde-3-phosphate dehydrogenase-like, C-terminal domain"/>
    <property type="match status" value="1"/>
</dbReference>
<feature type="domain" description="Gfo/Idh/MocA-like oxidoreductase N-terminal" evidence="3">
    <location>
        <begin position="6"/>
        <end position="131"/>
    </location>
</feature>
<comment type="similarity">
    <text evidence="1">Belongs to the Gfo/Idh/MocA family.</text>
</comment>
<dbReference type="GO" id="GO:0016491">
    <property type="term" value="F:oxidoreductase activity"/>
    <property type="evidence" value="ECO:0007669"/>
    <property type="project" value="UniProtKB-KW"/>
</dbReference>
<organism evidence="5">
    <name type="scientific">Caldilineaceae bacterium SB0664_bin_27</name>
    <dbReference type="NCBI Taxonomy" id="2605260"/>
    <lineage>
        <taxon>Bacteria</taxon>
        <taxon>Bacillati</taxon>
        <taxon>Chloroflexota</taxon>
        <taxon>Caldilineae</taxon>
        <taxon>Caldilineales</taxon>
        <taxon>Caldilineaceae</taxon>
    </lineage>
</organism>
<dbReference type="InterPro" id="IPR000683">
    <property type="entry name" value="Gfo/Idh/MocA-like_OxRdtase_N"/>
</dbReference>
<dbReference type="Gene3D" id="3.30.360.10">
    <property type="entry name" value="Dihydrodipicolinate Reductase, domain 2"/>
    <property type="match status" value="1"/>
</dbReference>